<comment type="cofactor">
    <cofactor evidence="20">
        <name>Ca(2+)</name>
        <dbReference type="ChEBI" id="CHEBI:29108"/>
    </cofactor>
    <text evidence="20">Binds 1 Ca(2+) ion per monomer. In the dimeric form the Ca(2+) is bound by different amino acids with binding of each Ca(2+) shared with ligands coming from each monomer. The Ca(2+) ion may have a role in catalysis.</text>
</comment>
<dbReference type="OrthoDB" id="188433at2"/>
<evidence type="ECO:0000256" key="19">
    <source>
        <dbReference type="PIRSR" id="PIRSR603187-2"/>
    </source>
</evidence>
<comment type="subcellular location">
    <subcellularLocation>
        <location evidence="20">Cell outer membrane</location>
        <topology evidence="20">Multi-pass membrane protein</topology>
    </subcellularLocation>
    <text evidence="20">One of the very few enzymes located there.</text>
</comment>
<evidence type="ECO:0000256" key="3">
    <source>
        <dbReference type="ARBA" id="ARBA00010525"/>
    </source>
</evidence>
<evidence type="ECO:0000256" key="20">
    <source>
        <dbReference type="RuleBase" id="RU366027"/>
    </source>
</evidence>
<evidence type="ECO:0000256" key="16">
    <source>
        <dbReference type="ARBA" id="ARBA00023136"/>
    </source>
</evidence>
<evidence type="ECO:0000256" key="14">
    <source>
        <dbReference type="ARBA" id="ARBA00022963"/>
    </source>
</evidence>
<dbReference type="Gene3D" id="2.40.230.10">
    <property type="entry name" value="Phospholipase A1"/>
    <property type="match status" value="1"/>
</dbReference>
<feature type="region of interest" description="Disordered" evidence="21">
    <location>
        <begin position="46"/>
        <end position="70"/>
    </location>
</feature>
<evidence type="ECO:0000256" key="18">
    <source>
        <dbReference type="PIRSR" id="PIRSR603187-1"/>
    </source>
</evidence>
<comment type="function">
    <text evidence="20">Hydrolysis of phosphatidylcholine with phospholipase A2 (EC 3.1.1.4) and phospholipase A1 (EC 3.1.1.32) activities.</text>
</comment>
<protein>
    <recommendedName>
        <fullName evidence="7 20">Phospholipase A1</fullName>
        <ecNumber evidence="5 20">3.1.1.32</ecNumber>
        <ecNumber evidence="6 20">3.1.1.4</ecNumber>
    </recommendedName>
    <alternativeName>
        <fullName evidence="20">Phosphatidylcholine 1-acylhydrolase</fullName>
    </alternativeName>
</protein>
<evidence type="ECO:0000313" key="23">
    <source>
        <dbReference type="Proteomes" id="UP000322981"/>
    </source>
</evidence>
<feature type="binding site" description="in dimeric form" evidence="19">
    <location>
        <position position="256"/>
    </location>
    <ligand>
        <name>Ca(2+)</name>
        <dbReference type="ChEBI" id="CHEBI:29108"/>
        <label>1</label>
    </ligand>
</feature>
<name>A0A5M8FPR6_9GAMM</name>
<evidence type="ECO:0000256" key="6">
    <source>
        <dbReference type="ARBA" id="ARBA00013278"/>
    </source>
</evidence>
<evidence type="ECO:0000256" key="17">
    <source>
        <dbReference type="ARBA" id="ARBA00023237"/>
    </source>
</evidence>
<evidence type="ECO:0000256" key="15">
    <source>
        <dbReference type="ARBA" id="ARBA00023098"/>
    </source>
</evidence>
<evidence type="ECO:0000256" key="5">
    <source>
        <dbReference type="ARBA" id="ARBA00013179"/>
    </source>
</evidence>
<dbReference type="EMBL" id="VWXX01000004">
    <property type="protein sequence ID" value="KAA6186769.1"/>
    <property type="molecule type" value="Genomic_DNA"/>
</dbReference>
<dbReference type="CDD" id="cd00541">
    <property type="entry name" value="OMPLA"/>
    <property type="match status" value="1"/>
</dbReference>
<dbReference type="PANTHER" id="PTHR40457">
    <property type="entry name" value="PHOSPHOLIPASE A1"/>
    <property type="match status" value="1"/>
</dbReference>
<keyword evidence="12 20" id="KW-0378">Hydrolase</keyword>
<keyword evidence="9" id="KW-0812">Transmembrane</keyword>
<dbReference type="SUPFAM" id="SSF56931">
    <property type="entry name" value="Outer membrane phospholipase A (OMPLA)"/>
    <property type="match status" value="1"/>
</dbReference>
<keyword evidence="13 19" id="KW-0106">Calcium</keyword>
<feature type="compositionally biased region" description="Low complexity" evidence="21">
    <location>
        <begin position="51"/>
        <end position="66"/>
    </location>
</feature>
<evidence type="ECO:0000256" key="13">
    <source>
        <dbReference type="ARBA" id="ARBA00022837"/>
    </source>
</evidence>
<comment type="caution">
    <text evidence="22">The sequence shown here is derived from an EMBL/GenBank/DDBJ whole genome shotgun (WGS) entry which is preliminary data.</text>
</comment>
<evidence type="ECO:0000256" key="4">
    <source>
        <dbReference type="ARBA" id="ARBA00011702"/>
    </source>
</evidence>
<organism evidence="22 23">
    <name type="scientific">Thiohalocapsa marina</name>
    <dbReference type="NCBI Taxonomy" id="424902"/>
    <lineage>
        <taxon>Bacteria</taxon>
        <taxon>Pseudomonadati</taxon>
        <taxon>Pseudomonadota</taxon>
        <taxon>Gammaproteobacteria</taxon>
        <taxon>Chromatiales</taxon>
        <taxon>Chromatiaceae</taxon>
        <taxon>Thiohalocapsa</taxon>
    </lineage>
</organism>
<dbReference type="PANTHER" id="PTHR40457:SF1">
    <property type="entry name" value="PHOSPHOLIPASE A1"/>
    <property type="match status" value="1"/>
</dbReference>
<dbReference type="EC" id="3.1.1.32" evidence="5 20"/>
<sequence>MLAPWAGNPAQAAIATTALADCAAILSDQARLACYDRLSGGPAAPMSVTDSQPVSAPLSAAAAPDAGGRRVTEPLREPSLIDKAWGFDPDSVRYGISLYQRNYLLFANYTDRINEHPFTPIFNALEVEDQALDSIEARFQISFKFRMWATEDRRWGVWAAYTQMSQWQVYNDAISSPFRDTNYMPELMLSYRPGIQFAGFDWNLLNIGYNHQSNGRSDPISRSWDRLIVSFGIERGDFALILRPWIRLDDEDSDDDNPDITDYMGYGDITAYFKWRDHSFSLMGRGNPSTGKGSAELTWMTPKLLGPLRFYLRGFTGYGDSLIDYNWRQNTIGAGIALNDSL</sequence>
<evidence type="ECO:0000256" key="10">
    <source>
        <dbReference type="ARBA" id="ARBA00022723"/>
    </source>
</evidence>
<dbReference type="GO" id="GO:0004623">
    <property type="term" value="F:phospholipase A2 activity"/>
    <property type="evidence" value="ECO:0007669"/>
    <property type="project" value="UniProtKB-EC"/>
</dbReference>
<dbReference type="PRINTS" id="PR01486">
    <property type="entry name" value="PHPHLIPASEA1"/>
</dbReference>
<comment type="catalytic activity">
    <reaction evidence="2 20">
        <text>a 1,2-diacyl-sn-glycero-3-phosphocholine + H2O = a 1-acyl-sn-glycero-3-phosphocholine + a fatty acid + H(+)</text>
        <dbReference type="Rhea" id="RHEA:15801"/>
        <dbReference type="ChEBI" id="CHEBI:15377"/>
        <dbReference type="ChEBI" id="CHEBI:15378"/>
        <dbReference type="ChEBI" id="CHEBI:28868"/>
        <dbReference type="ChEBI" id="CHEBI:57643"/>
        <dbReference type="ChEBI" id="CHEBI:58168"/>
        <dbReference type="EC" id="3.1.1.4"/>
    </reaction>
</comment>
<keyword evidence="23" id="KW-1185">Reference proteome</keyword>
<reference evidence="22 23" key="1">
    <citation type="submission" date="2019-09" db="EMBL/GenBank/DDBJ databases">
        <title>Whole-genome sequence of the purple sulfur bacterium Thiohalocapsa marina DSM 19078.</title>
        <authorList>
            <person name="Kyndt J.A."/>
            <person name="Meyer T.E."/>
        </authorList>
    </citation>
    <scope>NUCLEOTIDE SEQUENCE [LARGE SCALE GENOMIC DNA]</scope>
    <source>
        <strain evidence="22 23">DSM 19078</strain>
    </source>
</reference>
<evidence type="ECO:0000256" key="11">
    <source>
        <dbReference type="ARBA" id="ARBA00022729"/>
    </source>
</evidence>
<feature type="active site" description="Proton acceptor" evidence="18">
    <location>
        <position position="211"/>
    </location>
</feature>
<keyword evidence="10 19" id="KW-0479">Metal-binding</keyword>
<dbReference type="EC" id="3.1.1.4" evidence="6 20"/>
<keyword evidence="8" id="KW-1134">Transmembrane beta strand</keyword>
<comment type="subunit">
    <text evidence="4 20">Homodimer; dimerization is reversible, and the dimeric form is the active one.</text>
</comment>
<feature type="binding site" description="in dimeric form" evidence="19">
    <location>
        <position position="175"/>
    </location>
    <ligand>
        <name>Ca(2+)</name>
        <dbReference type="ChEBI" id="CHEBI:29108"/>
        <label>1</label>
    </ligand>
</feature>
<keyword evidence="16" id="KW-0472">Membrane</keyword>
<dbReference type="InterPro" id="IPR003187">
    <property type="entry name" value="PLipase_A1"/>
</dbReference>
<dbReference type="GO" id="GO:0016042">
    <property type="term" value="P:lipid catabolic process"/>
    <property type="evidence" value="ECO:0007669"/>
    <property type="project" value="UniProtKB-KW"/>
</dbReference>
<feature type="binding site" description="in dimeric form" evidence="19">
    <location>
        <position position="221"/>
    </location>
    <ligand>
        <name>Ca(2+)</name>
        <dbReference type="ChEBI" id="CHEBI:29108"/>
        <label>1</label>
    </ligand>
</feature>
<evidence type="ECO:0000256" key="7">
    <source>
        <dbReference type="ARBA" id="ARBA00021726"/>
    </source>
</evidence>
<dbReference type="AlphaFoldDB" id="A0A5M8FPR6"/>
<evidence type="ECO:0000256" key="21">
    <source>
        <dbReference type="SAM" id="MobiDB-lite"/>
    </source>
</evidence>
<dbReference type="InterPro" id="IPR036541">
    <property type="entry name" value="PLipase_A1_sf"/>
</dbReference>
<evidence type="ECO:0000256" key="9">
    <source>
        <dbReference type="ARBA" id="ARBA00022692"/>
    </source>
</evidence>
<evidence type="ECO:0000256" key="12">
    <source>
        <dbReference type="ARBA" id="ARBA00022801"/>
    </source>
</evidence>
<proteinExistence type="inferred from homology"/>
<dbReference type="Proteomes" id="UP000322981">
    <property type="component" value="Unassembled WGS sequence"/>
</dbReference>
<keyword evidence="17 20" id="KW-0998">Cell outer membrane</keyword>
<evidence type="ECO:0000256" key="1">
    <source>
        <dbReference type="ARBA" id="ARBA00000111"/>
    </source>
</evidence>
<comment type="catalytic activity">
    <reaction evidence="1 20">
        <text>a 1,2-diacyl-sn-glycero-3-phosphocholine + H2O = a 2-acyl-sn-glycero-3-phosphocholine + a fatty acid + H(+)</text>
        <dbReference type="Rhea" id="RHEA:18689"/>
        <dbReference type="ChEBI" id="CHEBI:15377"/>
        <dbReference type="ChEBI" id="CHEBI:15378"/>
        <dbReference type="ChEBI" id="CHEBI:28868"/>
        <dbReference type="ChEBI" id="CHEBI:57643"/>
        <dbReference type="ChEBI" id="CHEBI:57875"/>
        <dbReference type="EC" id="3.1.1.32"/>
    </reaction>
</comment>
<evidence type="ECO:0000256" key="8">
    <source>
        <dbReference type="ARBA" id="ARBA00022452"/>
    </source>
</evidence>
<accession>A0A5M8FPR6</accession>
<dbReference type="GO" id="GO:0005509">
    <property type="term" value="F:calcium ion binding"/>
    <property type="evidence" value="ECO:0007669"/>
    <property type="project" value="TreeGrafter"/>
</dbReference>
<feature type="binding site" description="in dimeric form" evidence="19">
    <location>
        <position position="216"/>
    </location>
    <ligand>
        <name>Ca(2+)</name>
        <dbReference type="ChEBI" id="CHEBI:29108"/>
        <label>1</label>
    </ligand>
</feature>
<dbReference type="GO" id="GO:0009279">
    <property type="term" value="C:cell outer membrane"/>
    <property type="evidence" value="ECO:0007669"/>
    <property type="project" value="UniProtKB-SubCell"/>
</dbReference>
<feature type="active site" description="Nucleophile" evidence="18">
    <location>
        <position position="213"/>
    </location>
</feature>
<dbReference type="GO" id="GO:0008970">
    <property type="term" value="F:phospholipase A1 activity"/>
    <property type="evidence" value="ECO:0007669"/>
    <property type="project" value="UniProtKB-EC"/>
</dbReference>
<evidence type="ECO:0000256" key="2">
    <source>
        <dbReference type="ARBA" id="ARBA00001604"/>
    </source>
</evidence>
<keyword evidence="15 20" id="KW-0443">Lipid metabolism</keyword>
<keyword evidence="11" id="KW-0732">Signal</keyword>
<keyword evidence="14 20" id="KW-0442">Lipid degradation</keyword>
<comment type="similarity">
    <text evidence="3 20">Belongs to the phospholipase A1 family.</text>
</comment>
<evidence type="ECO:0000313" key="22">
    <source>
        <dbReference type="EMBL" id="KAA6186769.1"/>
    </source>
</evidence>
<dbReference type="Pfam" id="PF02253">
    <property type="entry name" value="PLA1"/>
    <property type="match status" value="1"/>
</dbReference>
<gene>
    <name evidence="22" type="ORF">F2Q65_04850</name>
</gene>